<feature type="domain" description="Cupin type-2" evidence="2">
    <location>
        <begin position="40"/>
        <end position="105"/>
    </location>
</feature>
<name>A0ABX8LPY1_9BACT</name>
<dbReference type="InterPro" id="IPR013096">
    <property type="entry name" value="Cupin_2"/>
</dbReference>
<keyword evidence="1" id="KW-0479">Metal-binding</keyword>
<dbReference type="EMBL" id="CP077683">
    <property type="protein sequence ID" value="QXE92770.1"/>
    <property type="molecule type" value="Genomic_DNA"/>
</dbReference>
<dbReference type="CDD" id="cd06985">
    <property type="entry name" value="cupin_BF4112"/>
    <property type="match status" value="1"/>
</dbReference>
<accession>A0ABX8LPY1</accession>
<dbReference type="Proteomes" id="UP000683559">
    <property type="component" value="Chromosome"/>
</dbReference>
<evidence type="ECO:0000313" key="4">
    <source>
        <dbReference type="Proteomes" id="UP000683559"/>
    </source>
</evidence>
<gene>
    <name evidence="3" type="ORF">KP001_09725</name>
</gene>
<dbReference type="RefSeq" id="WP_217289315.1">
    <property type="nucleotide sequence ID" value="NZ_CP077683.1"/>
</dbReference>
<organism evidence="3 4">
    <name type="scientific">Geomonas subterranea</name>
    <dbReference type="NCBI Taxonomy" id="2847989"/>
    <lineage>
        <taxon>Bacteria</taxon>
        <taxon>Pseudomonadati</taxon>
        <taxon>Thermodesulfobacteriota</taxon>
        <taxon>Desulfuromonadia</taxon>
        <taxon>Geobacterales</taxon>
        <taxon>Geobacteraceae</taxon>
        <taxon>Geomonas</taxon>
    </lineage>
</organism>
<keyword evidence="4" id="KW-1185">Reference proteome</keyword>
<evidence type="ECO:0000313" key="3">
    <source>
        <dbReference type="EMBL" id="QXE92770.1"/>
    </source>
</evidence>
<evidence type="ECO:0000259" key="2">
    <source>
        <dbReference type="Pfam" id="PF07883"/>
    </source>
</evidence>
<reference evidence="3 4" key="1">
    <citation type="submission" date="2021-06" db="EMBL/GenBank/DDBJ databases">
        <title>Gemonas diversity in paddy soil.</title>
        <authorList>
            <person name="Liu G."/>
        </authorList>
    </citation>
    <scope>NUCLEOTIDE SEQUENCE [LARGE SCALE GENOMIC DNA]</scope>
    <source>
        <strain evidence="3 4">RG2</strain>
    </source>
</reference>
<dbReference type="InterPro" id="IPR051610">
    <property type="entry name" value="GPI/OXD"/>
</dbReference>
<sequence length="132" mass="14363">MERIGDNFKVVSAGSIEELGRVTLHEQLSLTGSEISVNELPAGVTVPFVHAHRQNEEVYIILNGKGTFYVDGDEFAVEAGDVVRIDPAGARCITASPEDSIRFICIQTAANSLVQFTQDDGVPVEVKPSWFK</sequence>
<dbReference type="PANTHER" id="PTHR35848:SF6">
    <property type="entry name" value="CUPIN TYPE-2 DOMAIN-CONTAINING PROTEIN"/>
    <property type="match status" value="1"/>
</dbReference>
<dbReference type="PANTHER" id="PTHR35848">
    <property type="entry name" value="OXALATE-BINDING PROTEIN"/>
    <property type="match status" value="1"/>
</dbReference>
<protein>
    <submittedName>
        <fullName evidence="3">Cupin domain-containing protein</fullName>
    </submittedName>
</protein>
<evidence type="ECO:0000256" key="1">
    <source>
        <dbReference type="ARBA" id="ARBA00022723"/>
    </source>
</evidence>
<proteinExistence type="predicted"/>
<dbReference type="Pfam" id="PF07883">
    <property type="entry name" value="Cupin_2"/>
    <property type="match status" value="1"/>
</dbReference>